<dbReference type="Gene3D" id="1.10.189.10">
    <property type="entry name" value="Pyruvate Phosphate Dikinase, domain 2"/>
    <property type="match status" value="1"/>
</dbReference>
<dbReference type="SUPFAM" id="SSF56059">
    <property type="entry name" value="Glutathione synthetase ATP-binding domain-like"/>
    <property type="match status" value="1"/>
</dbReference>
<evidence type="ECO:0000256" key="8">
    <source>
        <dbReference type="ARBA" id="ARBA00022741"/>
    </source>
</evidence>
<evidence type="ECO:0000313" key="20">
    <source>
        <dbReference type="Proteomes" id="UP000474159"/>
    </source>
</evidence>
<evidence type="ECO:0000256" key="13">
    <source>
        <dbReference type="PIRSR" id="PIRSR000853-1"/>
    </source>
</evidence>
<evidence type="ECO:0000256" key="2">
    <source>
        <dbReference type="ARBA" id="ARBA00003144"/>
    </source>
</evidence>
<feature type="domain" description="Pyruvate phosphate dikinase AMP/ATP-binding" evidence="17">
    <location>
        <begin position="26"/>
        <end position="63"/>
    </location>
</feature>
<comment type="catalytic activity">
    <reaction evidence="12">
        <text>pyruvate + phosphate + ATP = phosphoenolpyruvate + AMP + diphosphate + H(+)</text>
        <dbReference type="Rhea" id="RHEA:10756"/>
        <dbReference type="ChEBI" id="CHEBI:15361"/>
        <dbReference type="ChEBI" id="CHEBI:15378"/>
        <dbReference type="ChEBI" id="CHEBI:30616"/>
        <dbReference type="ChEBI" id="CHEBI:33019"/>
        <dbReference type="ChEBI" id="CHEBI:43474"/>
        <dbReference type="ChEBI" id="CHEBI:58702"/>
        <dbReference type="ChEBI" id="CHEBI:456215"/>
        <dbReference type="EC" id="2.7.9.1"/>
    </reaction>
</comment>
<dbReference type="NCBIfam" id="NF004531">
    <property type="entry name" value="PRK05878.1"/>
    <property type="match status" value="1"/>
</dbReference>
<dbReference type="RefSeq" id="WP_151001600.1">
    <property type="nucleotide sequence ID" value="NZ_VZZK01000019.1"/>
</dbReference>
<proteinExistence type="inferred from homology"/>
<dbReference type="PIRSF" id="PIRSF000853">
    <property type="entry name" value="PPDK"/>
    <property type="match status" value="1"/>
</dbReference>
<dbReference type="Gene3D" id="3.20.20.60">
    <property type="entry name" value="Phosphoenolpyruvate-binding domains"/>
    <property type="match status" value="1"/>
</dbReference>
<comment type="cofactor">
    <cofactor evidence="1 12 15">
        <name>Mg(2+)</name>
        <dbReference type="ChEBI" id="CHEBI:18420"/>
    </cofactor>
</comment>
<comment type="function">
    <text evidence="2">Catalyzes the reversible phosphorylation of pyruvate and phosphate.</text>
</comment>
<dbReference type="OrthoDB" id="9765468at2"/>
<evidence type="ECO:0000256" key="7">
    <source>
        <dbReference type="ARBA" id="ARBA00022723"/>
    </source>
</evidence>
<evidence type="ECO:0000256" key="12">
    <source>
        <dbReference type="PIRNR" id="PIRNR000853"/>
    </source>
</evidence>
<dbReference type="EMBL" id="VZZK01000019">
    <property type="protein sequence ID" value="KAB1077650.1"/>
    <property type="molecule type" value="Genomic_DNA"/>
</dbReference>
<feature type="active site" description="Proton donor" evidence="13">
    <location>
        <position position="849"/>
    </location>
</feature>
<feature type="binding site" evidence="14">
    <location>
        <position position="784"/>
    </location>
    <ligand>
        <name>substrate</name>
    </ligand>
</feature>
<dbReference type="InterPro" id="IPR040442">
    <property type="entry name" value="Pyrv_kinase-like_dom_sf"/>
</dbReference>
<evidence type="ECO:0000256" key="15">
    <source>
        <dbReference type="PIRSR" id="PIRSR000853-3"/>
    </source>
</evidence>
<dbReference type="NCBIfam" id="TIGR01828">
    <property type="entry name" value="pyru_phos_dikin"/>
    <property type="match status" value="1"/>
</dbReference>
<dbReference type="InterPro" id="IPR018274">
    <property type="entry name" value="PEP_util_AS"/>
</dbReference>
<feature type="binding site" evidence="15">
    <location>
        <position position="763"/>
    </location>
    <ligand>
        <name>Mg(2+)</name>
        <dbReference type="ChEBI" id="CHEBI:18420"/>
    </ligand>
</feature>
<dbReference type="Pfam" id="PF02896">
    <property type="entry name" value="PEP-utilizers_C"/>
    <property type="match status" value="1"/>
</dbReference>
<reference evidence="19 20" key="1">
    <citation type="submission" date="2019-09" db="EMBL/GenBank/DDBJ databases">
        <title>YIM 48816 draft genome.</title>
        <authorList>
            <person name="Jiang L."/>
        </authorList>
    </citation>
    <scope>NUCLEOTIDE SEQUENCE [LARGE SCALE GENOMIC DNA]</scope>
    <source>
        <strain evidence="19 20">YIM 48816</strain>
    </source>
</reference>
<keyword evidence="10" id="KW-0067">ATP-binding</keyword>
<evidence type="ECO:0000256" key="10">
    <source>
        <dbReference type="ARBA" id="ARBA00022840"/>
    </source>
</evidence>
<keyword evidence="7 15" id="KW-0479">Metal-binding</keyword>
<evidence type="ECO:0000259" key="17">
    <source>
        <dbReference type="Pfam" id="PF01326"/>
    </source>
</evidence>
<dbReference type="GO" id="GO:0005524">
    <property type="term" value="F:ATP binding"/>
    <property type="evidence" value="ECO:0007669"/>
    <property type="project" value="UniProtKB-UniRule"/>
</dbReference>
<feature type="domain" description="Pyruvate phosphate dikinase AMP/ATP-binding" evidence="17">
    <location>
        <begin position="320"/>
        <end position="369"/>
    </location>
</feature>
<evidence type="ECO:0000259" key="18">
    <source>
        <dbReference type="Pfam" id="PF02896"/>
    </source>
</evidence>
<dbReference type="InterPro" id="IPR015813">
    <property type="entry name" value="Pyrv/PenolPyrv_kinase-like_dom"/>
</dbReference>
<comment type="similarity">
    <text evidence="3 12">Belongs to the PEP-utilizing enzyme family.</text>
</comment>
<keyword evidence="19" id="KW-0670">Pyruvate</keyword>
<dbReference type="Gene3D" id="3.30.470.20">
    <property type="entry name" value="ATP-grasp fold, B domain"/>
    <property type="match status" value="1"/>
</dbReference>
<evidence type="ECO:0000313" key="19">
    <source>
        <dbReference type="EMBL" id="KAB1077650.1"/>
    </source>
</evidence>
<dbReference type="GO" id="GO:0016301">
    <property type="term" value="F:kinase activity"/>
    <property type="evidence" value="ECO:0007669"/>
    <property type="project" value="UniProtKB-UniRule"/>
</dbReference>
<dbReference type="InterPro" id="IPR036637">
    <property type="entry name" value="Phosphohistidine_dom_sf"/>
</dbReference>
<dbReference type="InterPro" id="IPR000121">
    <property type="entry name" value="PEP_util_C"/>
</dbReference>
<dbReference type="InterPro" id="IPR008279">
    <property type="entry name" value="PEP-util_enz_mobile_dom"/>
</dbReference>
<dbReference type="Gene3D" id="3.50.30.10">
    <property type="entry name" value="Phosphohistidine domain"/>
    <property type="match status" value="1"/>
</dbReference>
<accession>A0A6L3SX99</accession>
<dbReference type="SUPFAM" id="SSF52009">
    <property type="entry name" value="Phosphohistidine domain"/>
    <property type="match status" value="1"/>
</dbReference>
<dbReference type="EC" id="2.7.9.1" evidence="4 12"/>
<dbReference type="PANTHER" id="PTHR22931:SF9">
    <property type="entry name" value="PYRUVATE, PHOSPHATE DIKINASE 1, CHLOROPLASTIC"/>
    <property type="match status" value="1"/>
</dbReference>
<feature type="binding site" evidence="14">
    <location>
        <position position="579"/>
    </location>
    <ligand>
        <name>substrate</name>
    </ligand>
</feature>
<dbReference type="SUPFAM" id="SSF51621">
    <property type="entry name" value="Phosphoenolpyruvate/pyruvate domain"/>
    <property type="match status" value="1"/>
</dbReference>
<feature type="binding site" evidence="14">
    <location>
        <position position="635"/>
    </location>
    <ligand>
        <name>substrate</name>
    </ligand>
</feature>
<dbReference type="Gene3D" id="1.20.80.30">
    <property type="match status" value="1"/>
</dbReference>
<feature type="binding site" evidence="14">
    <location>
        <position position="763"/>
    </location>
    <ligand>
        <name>substrate</name>
    </ligand>
</feature>
<dbReference type="Gene3D" id="3.30.1490.20">
    <property type="entry name" value="ATP-grasp fold, A domain"/>
    <property type="match status" value="1"/>
</dbReference>
<dbReference type="InterPro" id="IPR023151">
    <property type="entry name" value="PEP_util_CS"/>
</dbReference>
<evidence type="ECO:0000256" key="5">
    <source>
        <dbReference type="ARBA" id="ARBA00020138"/>
    </source>
</evidence>
<dbReference type="GO" id="GO:0050242">
    <property type="term" value="F:pyruvate, phosphate dikinase activity"/>
    <property type="evidence" value="ECO:0007669"/>
    <property type="project" value="UniProtKB-UniRule"/>
</dbReference>
<organism evidence="19 20">
    <name type="scientific">Methylobacterium soli</name>
    <dbReference type="NCBI Taxonomy" id="553447"/>
    <lineage>
        <taxon>Bacteria</taxon>
        <taxon>Pseudomonadati</taxon>
        <taxon>Pseudomonadota</taxon>
        <taxon>Alphaproteobacteria</taxon>
        <taxon>Hyphomicrobiales</taxon>
        <taxon>Methylobacteriaceae</taxon>
        <taxon>Methylobacterium</taxon>
    </lineage>
</organism>
<keyword evidence="20" id="KW-1185">Reference proteome</keyword>
<keyword evidence="11 15" id="KW-0460">Magnesium</keyword>
<name>A0A6L3SX99_9HYPH</name>
<evidence type="ECO:0000259" key="16">
    <source>
        <dbReference type="Pfam" id="PF00391"/>
    </source>
</evidence>
<protein>
    <recommendedName>
        <fullName evidence="5 12">Pyruvate, phosphate dikinase</fullName>
        <ecNumber evidence="4 12">2.7.9.1</ecNumber>
    </recommendedName>
</protein>
<dbReference type="PROSITE" id="PS00370">
    <property type="entry name" value="PEP_ENZYMES_PHOS_SITE"/>
    <property type="match status" value="1"/>
</dbReference>
<feature type="domain" description="Pyruvate phosphate dikinase AMP/ATP-binding" evidence="17">
    <location>
        <begin position="64"/>
        <end position="303"/>
    </location>
</feature>
<dbReference type="Pfam" id="PF00391">
    <property type="entry name" value="PEP-utilizers"/>
    <property type="match status" value="1"/>
</dbReference>
<feature type="binding site" evidence="14">
    <location>
        <position position="787"/>
    </location>
    <ligand>
        <name>substrate</name>
    </ligand>
</feature>
<dbReference type="InterPro" id="IPR013815">
    <property type="entry name" value="ATP_grasp_subdomain_1"/>
</dbReference>
<evidence type="ECO:0000256" key="3">
    <source>
        <dbReference type="ARBA" id="ARBA00007837"/>
    </source>
</evidence>
<evidence type="ECO:0000256" key="14">
    <source>
        <dbReference type="PIRSR" id="PIRSR000853-2"/>
    </source>
</evidence>
<sequence>MATDGATKWVYSFGDGKAEGKSSMRNLLGGKGANLAEMSNLGLPVPPGFTITTEVCTYYYDHGKQFPPELKDQVAAALAQVGGLAGKTFGDAKAPLLVSVRSGARASMPGMMDTVLNLGLNDETVEALAAGAGDPRFAYDSYRRFITMYSNVVLGVEHHAFEEALEHYKEGKGITLDTELGAEDWKQLVTKYKAIVRDEHGSDFPQAPEDQLWGAISAVFDSWMIPRAKKYRELNGIPESWGTAVNVQAMVFGNMGDTSATGVAFTRNPSTGESALYGEFLINAQGEDVVAGIRTPQDITEKARIEAKSDKPSMERAMPESFAELTRIYGILEKHYRDMQDMEFTIESGKLWMLQTRNGKRTAKAALRIAVDLTNEALITREEAIGRVEPGALDQLLHPTIDPKAERKVIASGLPASPGAATGEIVFNSEDAEAAKKAERKCILVRIETSPEDIHGMHASEGILTTRGGMTSHAAVVARGMGKPCVSGVGSIRIDYKARTLSVGGVTLKAGDRITIDGSTGQVLQGEVKMLEPELSGDFATLMGWADEVRSMKVRANADTPTDARAARNFGAEGIGLCRTEHMFFEGDRIVAVREMILADDAEGRRAALAKILPYQRQDFVELFTIMSGLPVTIRLLDPPLHEFLPHTDAEVTEVAQSTGVSEDKLRRRMTELSEFNPMLGFRGCRLAIAFPEIAEMQARAIFEAAVQAAEETGAPVTPEVMVPLVFTRAEFDIVKARIDAMAKAVSQEKGATLDYQVGTMIELPRAALKAGEIAETAEFFSFGTNDLTQTALGISRDDAATFLGPYTQKGILAADPFVTIDQEGVGELVRIGVERGRKTRADLKLGICGEHGGDPASIGFCQEVGLDYVSCSPYRVPIARLAAAQAALQAKGTGKA</sequence>
<evidence type="ECO:0000256" key="9">
    <source>
        <dbReference type="ARBA" id="ARBA00022777"/>
    </source>
</evidence>
<evidence type="ECO:0000256" key="1">
    <source>
        <dbReference type="ARBA" id="ARBA00001946"/>
    </source>
</evidence>
<evidence type="ECO:0000256" key="4">
    <source>
        <dbReference type="ARBA" id="ARBA00011994"/>
    </source>
</evidence>
<dbReference type="PROSITE" id="PS00742">
    <property type="entry name" value="PEP_ENZYMES_2"/>
    <property type="match status" value="1"/>
</dbReference>
<dbReference type="InterPro" id="IPR010121">
    <property type="entry name" value="Pyruvate_phosphate_dikinase"/>
</dbReference>
<dbReference type="GO" id="GO:0046872">
    <property type="term" value="F:metal ion binding"/>
    <property type="evidence" value="ECO:0007669"/>
    <property type="project" value="UniProtKB-UniRule"/>
</dbReference>
<gene>
    <name evidence="19" type="ORF">F6X53_18155</name>
</gene>
<feature type="binding site" evidence="15">
    <location>
        <position position="787"/>
    </location>
    <ligand>
        <name>Mg(2+)</name>
        <dbReference type="ChEBI" id="CHEBI:18420"/>
    </ligand>
</feature>
<feature type="active site" description="Tele-phosphohistidine intermediate" evidence="13">
    <location>
        <position position="473"/>
    </location>
</feature>
<evidence type="ECO:0000256" key="11">
    <source>
        <dbReference type="ARBA" id="ARBA00022842"/>
    </source>
</evidence>
<dbReference type="Proteomes" id="UP000474159">
    <property type="component" value="Unassembled WGS sequence"/>
</dbReference>
<comment type="caution">
    <text evidence="19">The sequence shown here is derived from an EMBL/GenBank/DDBJ whole genome shotgun (WGS) entry which is preliminary data.</text>
</comment>
<keyword evidence="8" id="KW-0547">Nucleotide-binding</keyword>
<dbReference type="Pfam" id="PF01326">
    <property type="entry name" value="PPDK_N"/>
    <property type="match status" value="3"/>
</dbReference>
<feature type="binding site" evidence="14">
    <location>
        <position position="786"/>
    </location>
    <ligand>
        <name>substrate</name>
    </ligand>
</feature>
<evidence type="ECO:0000256" key="6">
    <source>
        <dbReference type="ARBA" id="ARBA00022679"/>
    </source>
</evidence>
<feature type="domain" description="PEP-utilising enzyme C-terminal" evidence="18">
    <location>
        <begin position="536"/>
        <end position="887"/>
    </location>
</feature>
<feature type="binding site" evidence="14">
    <location>
        <position position="785"/>
    </location>
    <ligand>
        <name>substrate</name>
    </ligand>
</feature>
<keyword evidence="9 19" id="KW-0418">Kinase</keyword>
<dbReference type="AlphaFoldDB" id="A0A6L3SX99"/>
<dbReference type="PANTHER" id="PTHR22931">
    <property type="entry name" value="PHOSPHOENOLPYRUVATE DIKINASE-RELATED"/>
    <property type="match status" value="1"/>
</dbReference>
<keyword evidence="6 19" id="KW-0808">Transferase</keyword>
<feature type="domain" description="PEP-utilising enzyme mobile" evidence="16">
    <location>
        <begin position="440"/>
        <end position="521"/>
    </location>
</feature>
<dbReference type="InterPro" id="IPR002192">
    <property type="entry name" value="PPDK_AMP/ATP-bd"/>
</dbReference>